<keyword evidence="3" id="KW-1185">Reference proteome</keyword>
<organism evidence="2 3">
    <name type="scientific">Shewanella bicestrii</name>
    <dbReference type="NCBI Taxonomy" id="2018305"/>
    <lineage>
        <taxon>Bacteria</taxon>
        <taxon>Pseudomonadati</taxon>
        <taxon>Pseudomonadota</taxon>
        <taxon>Gammaproteobacteria</taxon>
        <taxon>Alteromonadales</taxon>
        <taxon>Shewanellaceae</taxon>
        <taxon>Shewanella</taxon>
    </lineage>
</organism>
<evidence type="ECO:0000313" key="3">
    <source>
        <dbReference type="Proteomes" id="UP000198367"/>
    </source>
</evidence>
<dbReference type="EMBL" id="CP022358">
    <property type="protein sequence ID" value="ASK70012.1"/>
    <property type="molecule type" value="Genomic_DNA"/>
</dbReference>
<gene>
    <name evidence="2" type="ORF">CF168_14715</name>
</gene>
<proteinExistence type="predicted"/>
<feature type="chain" id="PRO_5011682789" description="DUF2884 domain-containing protein" evidence="1">
    <location>
        <begin position="28"/>
        <end position="273"/>
    </location>
</feature>
<keyword evidence="1" id="KW-0732">Signal</keyword>
<feature type="signal peptide" evidence="1">
    <location>
        <begin position="1"/>
        <end position="27"/>
    </location>
</feature>
<dbReference type="AlphaFoldDB" id="A0A220UQ58"/>
<dbReference type="Pfam" id="PF11101">
    <property type="entry name" value="DUF2884"/>
    <property type="match status" value="1"/>
</dbReference>
<dbReference type="InterPro" id="IPR021307">
    <property type="entry name" value="DUF2884"/>
</dbReference>
<evidence type="ECO:0008006" key="4">
    <source>
        <dbReference type="Google" id="ProtNLM"/>
    </source>
</evidence>
<name>A0A220UQ58_9GAMM</name>
<accession>A0A220UQ58</accession>
<evidence type="ECO:0000313" key="2">
    <source>
        <dbReference type="EMBL" id="ASK70012.1"/>
    </source>
</evidence>
<reference evidence="2 3" key="1">
    <citation type="submission" date="2017-07" db="EMBL/GenBank/DDBJ databases">
        <title>Phenotypical and genomic characterization of a clinical isolate of Shewanella bicestrii sp. nov. producing an extended-spectrum beta-lactamase and a new oxacillinase variant.</title>
        <authorList>
            <person name="Jousset A.B."/>
            <person name="Bonnin R.A."/>
            <person name="Girlich D."/>
            <person name="Dabos L."/>
            <person name="Potron A."/>
            <person name="Dortet L."/>
            <person name="Glaser P."/>
            <person name="Naas T."/>
        </authorList>
    </citation>
    <scope>NUCLEOTIDE SEQUENCE [LARGE SCALE GENOMIC DNA]</scope>
    <source>
        <strain evidence="2 3">JAB-1</strain>
    </source>
</reference>
<protein>
    <recommendedName>
        <fullName evidence="4">DUF2884 domain-containing protein</fullName>
    </recommendedName>
</protein>
<sequence length="273" mass="30400">MKINTLLTGVALSGVILGASGWQSAQAKTEPQIDERCEVSLNYDVRVEPKKLVMSEKGAEKYRIEVDKLYVEGKQVTLTDKQKKLVSQYADEVSTQVPEVIELVNEAVALASQAVSMALTPLMGDAAGAKFDEMMAGVQKRVDTVAYKQGDSFYLGATEESMQNTFNDEFEREMEQIVQNSIGTLMMNIGGQILAGDGESFEAKMDAFSQKMDRLGDDIEQQIESQSKGIEAKADRLCDRFENLLVLENQLRKEVPELAPYVLTQNTHRELRE</sequence>
<evidence type="ECO:0000256" key="1">
    <source>
        <dbReference type="SAM" id="SignalP"/>
    </source>
</evidence>
<dbReference type="KEGG" id="sbj:CF168_14715"/>
<dbReference type="RefSeq" id="WP_011716274.1">
    <property type="nucleotide sequence ID" value="NZ_CP022358.1"/>
</dbReference>
<dbReference type="Proteomes" id="UP000198367">
    <property type="component" value="Chromosome"/>
</dbReference>